<name>A1ANR5_PELPD</name>
<protein>
    <submittedName>
        <fullName evidence="1">Uncharacterized protein</fullName>
    </submittedName>
</protein>
<organism evidence="1 2">
    <name type="scientific">Pelobacter propionicus (strain DSM 2379 / NBRC 103807 / OttBd1)</name>
    <dbReference type="NCBI Taxonomy" id="338966"/>
    <lineage>
        <taxon>Bacteria</taxon>
        <taxon>Pseudomonadati</taxon>
        <taxon>Thermodesulfobacteriota</taxon>
        <taxon>Desulfuromonadia</taxon>
        <taxon>Desulfuromonadales</taxon>
        <taxon>Desulfuromonadaceae</taxon>
        <taxon>Pelobacter</taxon>
    </lineage>
</organism>
<dbReference type="HOGENOM" id="CLU_2601053_0_0_7"/>
<accession>A1ANR5</accession>
<evidence type="ECO:0000313" key="1">
    <source>
        <dbReference type="EMBL" id="ABK98985.1"/>
    </source>
</evidence>
<dbReference type="AlphaFoldDB" id="A1ANR5"/>
<dbReference type="STRING" id="338966.Ppro_1368"/>
<dbReference type="Proteomes" id="UP000006732">
    <property type="component" value="Chromosome"/>
</dbReference>
<proteinExistence type="predicted"/>
<gene>
    <name evidence="1" type="ordered locus">Ppro_1368</name>
</gene>
<keyword evidence="2" id="KW-1185">Reference proteome</keyword>
<evidence type="ECO:0000313" key="2">
    <source>
        <dbReference type="Proteomes" id="UP000006732"/>
    </source>
</evidence>
<reference evidence="1 2" key="1">
    <citation type="submission" date="2006-10" db="EMBL/GenBank/DDBJ databases">
        <title>Complete sequence of chromosome of Pelobacter propionicus DSM 2379.</title>
        <authorList>
            <consortium name="US DOE Joint Genome Institute"/>
            <person name="Copeland A."/>
            <person name="Lucas S."/>
            <person name="Lapidus A."/>
            <person name="Barry K."/>
            <person name="Detter J.C."/>
            <person name="Glavina del Rio T."/>
            <person name="Hammon N."/>
            <person name="Israni S."/>
            <person name="Dalin E."/>
            <person name="Tice H."/>
            <person name="Pitluck S."/>
            <person name="Saunders E."/>
            <person name="Brettin T."/>
            <person name="Bruce D."/>
            <person name="Han C."/>
            <person name="Tapia R."/>
            <person name="Schmutz J."/>
            <person name="Larimer F."/>
            <person name="Land M."/>
            <person name="Hauser L."/>
            <person name="Kyrpides N."/>
            <person name="Kim E."/>
            <person name="Lovley D."/>
            <person name="Richardson P."/>
        </authorList>
    </citation>
    <scope>NUCLEOTIDE SEQUENCE [LARGE SCALE GENOMIC DNA]</scope>
    <source>
        <strain evidence="2">DSM 2379 / NBRC 103807 / OttBd1</strain>
    </source>
</reference>
<sequence>MIMARTYQTRNIEQASAIKTIARIDPEISFDESAIATFTFPETSEVIDVVLRYEAGIMANARTLLNTRNQLFRRVKGGRR</sequence>
<dbReference type="KEGG" id="ppd:Ppro_1368"/>
<dbReference type="EMBL" id="CP000482">
    <property type="protein sequence ID" value="ABK98985.1"/>
    <property type="molecule type" value="Genomic_DNA"/>
</dbReference>